<keyword evidence="2" id="KW-0472">Membrane</keyword>
<comment type="caution">
    <text evidence="3">The sequence shown here is derived from an EMBL/GenBank/DDBJ whole genome shotgun (WGS) entry which is preliminary data.</text>
</comment>
<proteinExistence type="predicted"/>
<reference evidence="4" key="1">
    <citation type="journal article" date="2019" name="Int. J. Syst. Evol. Microbiol.">
        <title>The Global Catalogue of Microorganisms (GCM) 10K type strain sequencing project: providing services to taxonomists for standard genome sequencing and annotation.</title>
        <authorList>
            <consortium name="The Broad Institute Genomics Platform"/>
            <consortium name="The Broad Institute Genome Sequencing Center for Infectious Disease"/>
            <person name="Wu L."/>
            <person name="Ma J."/>
        </authorList>
    </citation>
    <scope>NUCLEOTIDE SEQUENCE [LARGE SCALE GENOMIC DNA]</scope>
    <source>
        <strain evidence="4">ZS-35-S2</strain>
    </source>
</reference>
<feature type="region of interest" description="Disordered" evidence="1">
    <location>
        <begin position="55"/>
        <end position="74"/>
    </location>
</feature>
<name>A0ABW1K604_9ACTN</name>
<feature type="transmembrane region" description="Helical" evidence="2">
    <location>
        <begin position="117"/>
        <end position="137"/>
    </location>
</feature>
<accession>A0ABW1K604</accession>
<dbReference type="Proteomes" id="UP001596203">
    <property type="component" value="Unassembled WGS sequence"/>
</dbReference>
<sequence>MTTDARTVFRRVWALTVGLAAGLVISFLVTQEPDLLTGPLVVLLAPLAVLAGRSLQQTGRPKKKKSRTKRLREAARNRLPESATLRVRRQLREANRPTRTHAGPPAQSSGLFRNMELVWFLAGWAASIPTGIFINLLTG</sequence>
<protein>
    <submittedName>
        <fullName evidence="3">Uncharacterized protein</fullName>
    </submittedName>
</protein>
<gene>
    <name evidence="3" type="ORF">ACFP2T_13540</name>
</gene>
<keyword evidence="4" id="KW-1185">Reference proteome</keyword>
<dbReference type="EMBL" id="JBHSPR010000010">
    <property type="protein sequence ID" value="MFC6017226.1"/>
    <property type="molecule type" value="Genomic_DNA"/>
</dbReference>
<dbReference type="RefSeq" id="WP_377421332.1">
    <property type="nucleotide sequence ID" value="NZ_JBHSPR010000010.1"/>
</dbReference>
<organism evidence="3 4">
    <name type="scientific">Plantactinospora solaniradicis</name>
    <dbReference type="NCBI Taxonomy" id="1723736"/>
    <lineage>
        <taxon>Bacteria</taxon>
        <taxon>Bacillati</taxon>
        <taxon>Actinomycetota</taxon>
        <taxon>Actinomycetes</taxon>
        <taxon>Micromonosporales</taxon>
        <taxon>Micromonosporaceae</taxon>
        <taxon>Plantactinospora</taxon>
    </lineage>
</organism>
<feature type="transmembrane region" description="Helical" evidence="2">
    <location>
        <begin position="35"/>
        <end position="55"/>
    </location>
</feature>
<feature type="compositionally biased region" description="Basic residues" evidence="1">
    <location>
        <begin position="60"/>
        <end position="70"/>
    </location>
</feature>
<evidence type="ECO:0000313" key="3">
    <source>
        <dbReference type="EMBL" id="MFC6017226.1"/>
    </source>
</evidence>
<evidence type="ECO:0000256" key="1">
    <source>
        <dbReference type="SAM" id="MobiDB-lite"/>
    </source>
</evidence>
<evidence type="ECO:0000313" key="4">
    <source>
        <dbReference type="Proteomes" id="UP001596203"/>
    </source>
</evidence>
<keyword evidence="2" id="KW-0812">Transmembrane</keyword>
<evidence type="ECO:0000256" key="2">
    <source>
        <dbReference type="SAM" id="Phobius"/>
    </source>
</evidence>
<keyword evidence="2" id="KW-1133">Transmembrane helix</keyword>
<feature type="transmembrane region" description="Helical" evidence="2">
    <location>
        <begin position="12"/>
        <end position="29"/>
    </location>
</feature>